<evidence type="ECO:0000313" key="5">
    <source>
        <dbReference type="Proteomes" id="UP000220102"/>
    </source>
</evidence>
<evidence type="ECO:0000259" key="3">
    <source>
        <dbReference type="Pfam" id="PF03781"/>
    </source>
</evidence>
<evidence type="ECO:0000256" key="2">
    <source>
        <dbReference type="SAM" id="SignalP"/>
    </source>
</evidence>
<gene>
    <name evidence="4" type="ORF">CRI94_00625</name>
</gene>
<feature type="chain" id="PRO_5012970295" description="Sulfatase-modifying factor enzyme-like domain-containing protein" evidence="2">
    <location>
        <begin position="24"/>
        <end position="387"/>
    </location>
</feature>
<comment type="caution">
    <text evidence="4">The sequence shown here is derived from an EMBL/GenBank/DDBJ whole genome shotgun (WGS) entry which is preliminary data.</text>
</comment>
<feature type="compositionally biased region" description="Polar residues" evidence="1">
    <location>
        <begin position="49"/>
        <end position="58"/>
    </location>
</feature>
<evidence type="ECO:0000313" key="4">
    <source>
        <dbReference type="EMBL" id="PEN14835.1"/>
    </source>
</evidence>
<protein>
    <recommendedName>
        <fullName evidence="3">Sulfatase-modifying factor enzyme-like domain-containing protein</fullName>
    </recommendedName>
</protein>
<dbReference type="InterPro" id="IPR016187">
    <property type="entry name" value="CTDL_fold"/>
</dbReference>
<dbReference type="InterPro" id="IPR051043">
    <property type="entry name" value="Sulfatase_Mod_Factor_Kinase"/>
</dbReference>
<dbReference type="PANTHER" id="PTHR23150:SF19">
    <property type="entry name" value="FORMYLGLYCINE-GENERATING ENZYME"/>
    <property type="match status" value="1"/>
</dbReference>
<keyword evidence="2" id="KW-0732">Signal</keyword>
<feature type="signal peptide" evidence="2">
    <location>
        <begin position="1"/>
        <end position="23"/>
    </location>
</feature>
<feature type="compositionally biased region" description="Basic and acidic residues" evidence="1">
    <location>
        <begin position="75"/>
        <end position="87"/>
    </location>
</feature>
<dbReference type="Proteomes" id="UP000220102">
    <property type="component" value="Unassembled WGS sequence"/>
</dbReference>
<accession>A0A2A8D1M5</accession>
<dbReference type="EMBL" id="PDEQ01000001">
    <property type="protein sequence ID" value="PEN14835.1"/>
    <property type="molecule type" value="Genomic_DNA"/>
</dbReference>
<organism evidence="4 5">
    <name type="scientific">Longibacter salinarum</name>
    <dbReference type="NCBI Taxonomy" id="1850348"/>
    <lineage>
        <taxon>Bacteria</taxon>
        <taxon>Pseudomonadati</taxon>
        <taxon>Rhodothermota</taxon>
        <taxon>Rhodothermia</taxon>
        <taxon>Rhodothermales</taxon>
        <taxon>Salisaetaceae</taxon>
        <taxon>Longibacter</taxon>
    </lineage>
</organism>
<feature type="region of interest" description="Disordered" evidence="1">
    <location>
        <begin position="19"/>
        <end position="119"/>
    </location>
</feature>
<reference evidence="4 5" key="1">
    <citation type="submission" date="2017-10" db="EMBL/GenBank/DDBJ databases">
        <title>Draft genome of Longibacter Salinarum.</title>
        <authorList>
            <person name="Goh K.M."/>
            <person name="Shamsir M.S."/>
            <person name="Lim S.W."/>
        </authorList>
    </citation>
    <scope>NUCLEOTIDE SEQUENCE [LARGE SCALE GENOMIC DNA]</scope>
    <source>
        <strain evidence="4 5">KCTC 52045</strain>
    </source>
</reference>
<dbReference type="PANTHER" id="PTHR23150">
    <property type="entry name" value="SULFATASE MODIFYING FACTOR 1, 2"/>
    <property type="match status" value="1"/>
</dbReference>
<keyword evidence="5" id="KW-1185">Reference proteome</keyword>
<dbReference type="GO" id="GO:0120147">
    <property type="term" value="F:formylglycine-generating oxidase activity"/>
    <property type="evidence" value="ECO:0007669"/>
    <property type="project" value="TreeGrafter"/>
</dbReference>
<dbReference type="OrthoDB" id="9768004at2"/>
<feature type="domain" description="Sulfatase-modifying factor enzyme-like" evidence="3">
    <location>
        <begin position="120"/>
        <end position="368"/>
    </location>
</feature>
<sequence length="387" mass="42654">MRLIVCGFVVACLALTGCGGSGAATENDEDSSEEKSEYTGPRGWDRSTTRTPGESVQTPFEDPAASGAGGPAQQKYERPYAREDLKNSDPLVVPRSGPPPFEDPGVPPVSGTPMLSGDEQSVRLPAGTFIMGLTDADPFNIQIAGRKRVSLSQFHIDRFEVTNEDYRAYLDSIPPSRRTAARPDSTAWQQADVRVAWSQYFYSDQFAQHPVVAVTWKQARDYCSWAGQRLPTEAEWEYAARAGIVGGIYPWDGFSIQKQDGKFLANYDPGRRGKDSDGYAFTAPVGSYPPNDWGLHDVAGNVAEWVEDAYTPRYNDLSDFNPLHRDEDESRHVIRGGSWKSNAFRLGVGFRDFQEQSAATLRIGFRCANDRARETKKASPTSPTGGE</sequence>
<dbReference type="SUPFAM" id="SSF56436">
    <property type="entry name" value="C-type lectin-like"/>
    <property type="match status" value="1"/>
</dbReference>
<evidence type="ECO:0000256" key="1">
    <source>
        <dbReference type="SAM" id="MobiDB-lite"/>
    </source>
</evidence>
<dbReference type="InterPro" id="IPR042095">
    <property type="entry name" value="SUMF_sf"/>
</dbReference>
<dbReference type="RefSeq" id="WP_098073732.1">
    <property type="nucleotide sequence ID" value="NZ_PDEQ01000001.1"/>
</dbReference>
<feature type="compositionally biased region" description="Pro residues" evidence="1">
    <location>
        <begin position="96"/>
        <end position="107"/>
    </location>
</feature>
<name>A0A2A8D1M5_9BACT</name>
<dbReference type="InterPro" id="IPR005532">
    <property type="entry name" value="SUMF_dom"/>
</dbReference>
<dbReference type="Gene3D" id="3.90.1580.10">
    <property type="entry name" value="paralog of FGE (formylglycine-generating enzyme)"/>
    <property type="match status" value="1"/>
</dbReference>
<feature type="compositionally biased region" description="Basic and acidic residues" evidence="1">
    <location>
        <begin position="33"/>
        <end position="48"/>
    </location>
</feature>
<proteinExistence type="predicted"/>
<dbReference type="PROSITE" id="PS51257">
    <property type="entry name" value="PROKAR_LIPOPROTEIN"/>
    <property type="match status" value="1"/>
</dbReference>
<dbReference type="Pfam" id="PF03781">
    <property type="entry name" value="FGE-sulfatase"/>
    <property type="match status" value="1"/>
</dbReference>
<dbReference type="AlphaFoldDB" id="A0A2A8D1M5"/>